<name>A0A5J4X8K2_9EUKA</name>
<accession>A0A5J4X8K2</accession>
<gene>
    <name evidence="1" type="ORF">EZS28_001612</name>
</gene>
<dbReference type="Proteomes" id="UP000324800">
    <property type="component" value="Unassembled WGS sequence"/>
</dbReference>
<evidence type="ECO:0000313" key="2">
    <source>
        <dbReference type="Proteomes" id="UP000324800"/>
    </source>
</evidence>
<organism evidence="1 2">
    <name type="scientific">Streblomastix strix</name>
    <dbReference type="NCBI Taxonomy" id="222440"/>
    <lineage>
        <taxon>Eukaryota</taxon>
        <taxon>Metamonada</taxon>
        <taxon>Preaxostyla</taxon>
        <taxon>Oxymonadida</taxon>
        <taxon>Streblomastigidae</taxon>
        <taxon>Streblomastix</taxon>
    </lineage>
</organism>
<dbReference type="EMBL" id="SNRW01000172">
    <property type="protein sequence ID" value="KAA6402859.1"/>
    <property type="molecule type" value="Genomic_DNA"/>
</dbReference>
<protein>
    <submittedName>
        <fullName evidence="1">Uncharacterized protein</fullName>
    </submittedName>
</protein>
<proteinExistence type="predicted"/>
<reference evidence="1 2" key="1">
    <citation type="submission" date="2019-03" db="EMBL/GenBank/DDBJ databases">
        <title>Single cell metagenomics reveals metabolic interactions within the superorganism composed of flagellate Streblomastix strix and complex community of Bacteroidetes bacteria on its surface.</title>
        <authorList>
            <person name="Treitli S.C."/>
            <person name="Kolisko M."/>
            <person name="Husnik F."/>
            <person name="Keeling P."/>
            <person name="Hampl V."/>
        </authorList>
    </citation>
    <scope>NUCLEOTIDE SEQUENCE [LARGE SCALE GENOMIC DNA]</scope>
    <source>
        <strain evidence="1">ST1C</strain>
    </source>
</reference>
<sequence>MAELNPIQLILILPGLLNRILQASLSETGSLKELQQQLPISLSPSSSSIAQTKQNQQPSQKQSIFVTDPNHQFINGVLLSKYIPIEKTVNRSSLLSEDPKRQIIIRRIIENEKRKIAEQNRNAIHIETGRNFGSETGEQEDELQKGFMDESQYLEIRPLSKKEEEIQSYKTFEKCWTVIMDHQLVRCIIQNYQGGPRSVIHKTEIEITQQQNAKD</sequence>
<comment type="caution">
    <text evidence="1">The sequence shown here is derived from an EMBL/GenBank/DDBJ whole genome shotgun (WGS) entry which is preliminary data.</text>
</comment>
<dbReference type="AlphaFoldDB" id="A0A5J4X8K2"/>
<evidence type="ECO:0000313" key="1">
    <source>
        <dbReference type="EMBL" id="KAA6402859.1"/>
    </source>
</evidence>